<evidence type="ECO:0000313" key="1">
    <source>
        <dbReference type="EMBL" id="MEX6688346.1"/>
    </source>
</evidence>
<reference evidence="1 2" key="1">
    <citation type="submission" date="2023-07" db="EMBL/GenBank/DDBJ databases">
        <authorList>
            <person name="Lian W.-H."/>
        </authorList>
    </citation>
    <scope>NUCLEOTIDE SEQUENCE [LARGE SCALE GENOMIC DNA]</scope>
    <source>
        <strain evidence="1 2">SYSU DXS3180</strain>
    </source>
</reference>
<keyword evidence="2" id="KW-1185">Reference proteome</keyword>
<gene>
    <name evidence="1" type="ORF">QTN47_12605</name>
</gene>
<dbReference type="Proteomes" id="UP001560573">
    <property type="component" value="Unassembled WGS sequence"/>
</dbReference>
<evidence type="ECO:0000313" key="2">
    <source>
        <dbReference type="Proteomes" id="UP001560573"/>
    </source>
</evidence>
<name>A0ABV3ZEN5_9BACT</name>
<dbReference type="RefSeq" id="WP_369329754.1">
    <property type="nucleotide sequence ID" value="NZ_JAULBC010000003.1"/>
</dbReference>
<proteinExistence type="predicted"/>
<protein>
    <submittedName>
        <fullName evidence="1">Uncharacterized protein</fullName>
    </submittedName>
</protein>
<comment type="caution">
    <text evidence="1">The sequence shown here is derived from an EMBL/GenBank/DDBJ whole genome shotgun (WGS) entry which is preliminary data.</text>
</comment>
<dbReference type="EMBL" id="JAULBC010000003">
    <property type="protein sequence ID" value="MEX6688346.1"/>
    <property type="molecule type" value="Genomic_DNA"/>
</dbReference>
<accession>A0ABV3ZEN5</accession>
<sequence>MRSVSFDVPTKKGKLSVFFTTSLNFKNIKRVLITGDRRYRGYLSVEKIEETYRLAKVKFRRVNSIVESRLSFLNDETSNRIAKIIGETVVWTT</sequence>
<organism evidence="1 2">
    <name type="scientific">Danxiaibacter flavus</name>
    <dbReference type="NCBI Taxonomy" id="3049108"/>
    <lineage>
        <taxon>Bacteria</taxon>
        <taxon>Pseudomonadati</taxon>
        <taxon>Bacteroidota</taxon>
        <taxon>Chitinophagia</taxon>
        <taxon>Chitinophagales</taxon>
        <taxon>Chitinophagaceae</taxon>
        <taxon>Danxiaibacter</taxon>
    </lineage>
</organism>